<name>A0AAE3HF73_9FIRM</name>
<feature type="transmembrane region" description="Helical" evidence="6">
    <location>
        <begin position="127"/>
        <end position="145"/>
    </location>
</feature>
<comment type="subcellular location">
    <subcellularLocation>
        <location evidence="1 6">Cell membrane</location>
        <topology evidence="1 6">Multi-pass membrane protein</topology>
    </subcellularLocation>
</comment>
<evidence type="ECO:0000256" key="6">
    <source>
        <dbReference type="RuleBase" id="RU366058"/>
    </source>
</evidence>
<evidence type="ECO:0000313" key="8">
    <source>
        <dbReference type="EMBL" id="MCR1899457.1"/>
    </source>
</evidence>
<evidence type="ECO:0000256" key="2">
    <source>
        <dbReference type="ARBA" id="ARBA00022475"/>
    </source>
</evidence>
<dbReference type="Pfam" id="PF09335">
    <property type="entry name" value="VTT_dom"/>
    <property type="match status" value="1"/>
</dbReference>
<dbReference type="InterPro" id="IPR032816">
    <property type="entry name" value="VTT_dom"/>
</dbReference>
<feature type="transmembrane region" description="Helical" evidence="6">
    <location>
        <begin position="7"/>
        <end position="29"/>
    </location>
</feature>
<gene>
    <name evidence="8" type="ORF">NSA47_10720</name>
</gene>
<keyword evidence="9" id="KW-1185">Reference proteome</keyword>
<keyword evidence="5 6" id="KW-0472">Membrane</keyword>
<evidence type="ECO:0000256" key="1">
    <source>
        <dbReference type="ARBA" id="ARBA00004651"/>
    </source>
</evidence>
<keyword evidence="4 6" id="KW-1133">Transmembrane helix</keyword>
<keyword evidence="3 6" id="KW-0812">Transmembrane</keyword>
<feature type="transmembrane region" description="Helical" evidence="6">
    <location>
        <begin position="49"/>
        <end position="70"/>
    </location>
</feature>
<dbReference type="EMBL" id="JANKAS010000010">
    <property type="protein sequence ID" value="MCR1899457.1"/>
    <property type="molecule type" value="Genomic_DNA"/>
</dbReference>
<evidence type="ECO:0000256" key="5">
    <source>
        <dbReference type="ARBA" id="ARBA00023136"/>
    </source>
</evidence>
<dbReference type="AlphaFoldDB" id="A0AAE3HF73"/>
<evidence type="ECO:0000313" key="9">
    <source>
        <dbReference type="Proteomes" id="UP001205748"/>
    </source>
</evidence>
<evidence type="ECO:0000256" key="3">
    <source>
        <dbReference type="ARBA" id="ARBA00022692"/>
    </source>
</evidence>
<feature type="transmembrane region" description="Helical" evidence="6">
    <location>
        <begin position="82"/>
        <end position="107"/>
    </location>
</feature>
<dbReference type="PANTHER" id="PTHR12677">
    <property type="entry name" value="GOLGI APPARATUS MEMBRANE PROTEIN TVP38-RELATED"/>
    <property type="match status" value="1"/>
</dbReference>
<feature type="transmembrane region" description="Helical" evidence="6">
    <location>
        <begin position="152"/>
        <end position="174"/>
    </location>
</feature>
<feature type="domain" description="VTT" evidence="7">
    <location>
        <begin position="70"/>
        <end position="187"/>
    </location>
</feature>
<dbReference type="InterPro" id="IPR015414">
    <property type="entry name" value="TMEM64"/>
</dbReference>
<evidence type="ECO:0000259" key="7">
    <source>
        <dbReference type="Pfam" id="PF09335"/>
    </source>
</evidence>
<protein>
    <recommendedName>
        <fullName evidence="6">TVP38/TMEM64 family membrane protein</fullName>
    </recommendedName>
</protein>
<keyword evidence="2 6" id="KW-1003">Cell membrane</keyword>
<organism evidence="8 9">
    <name type="scientific">Irregularibacter muris</name>
    <dbReference type="NCBI Taxonomy" id="1796619"/>
    <lineage>
        <taxon>Bacteria</taxon>
        <taxon>Bacillati</taxon>
        <taxon>Bacillota</taxon>
        <taxon>Clostridia</taxon>
        <taxon>Eubacteriales</taxon>
        <taxon>Eubacteriaceae</taxon>
        <taxon>Irregularibacter</taxon>
    </lineage>
</organism>
<dbReference type="PANTHER" id="PTHR12677:SF49">
    <property type="entry name" value="TVP38_TMEM64 FAMILY MEMBRANE PROTEIN"/>
    <property type="match status" value="1"/>
</dbReference>
<dbReference type="RefSeq" id="WP_257531850.1">
    <property type="nucleotide sequence ID" value="NZ_JANKAS010000010.1"/>
</dbReference>
<proteinExistence type="inferred from homology"/>
<dbReference type="GO" id="GO:0005886">
    <property type="term" value="C:plasma membrane"/>
    <property type="evidence" value="ECO:0007669"/>
    <property type="project" value="UniProtKB-SubCell"/>
</dbReference>
<comment type="similarity">
    <text evidence="6">Belongs to the TVP38/TMEM64 family.</text>
</comment>
<sequence length="253" mass="28614">MKKQNIVGILLILCILAVIIYFILSPSAFYSLKEILLNVDELKEYIQNFGIWGPIMIIFIQIIQVIIAPIPGSITALAAGAVYGVIKGFLLNALGIILGSVIAFYLARLFGKPLVIRLIGEKSYNKYINMVSERYTVGLLILFFLPFFPDDALCLLAGISPMPIAVFLFLVVIGRLPGMFVSTLVGSGALTLSLPIWIAVGMLSIMTIYLSMKYNEKIEHFVYRNVERQKARIEKRRKTIHRKMEKRTRKRRK</sequence>
<dbReference type="Proteomes" id="UP001205748">
    <property type="component" value="Unassembled WGS sequence"/>
</dbReference>
<accession>A0AAE3HF73</accession>
<feature type="transmembrane region" description="Helical" evidence="6">
    <location>
        <begin position="194"/>
        <end position="212"/>
    </location>
</feature>
<comment type="caution">
    <text evidence="8">The sequence shown here is derived from an EMBL/GenBank/DDBJ whole genome shotgun (WGS) entry which is preliminary data.</text>
</comment>
<reference evidence="8" key="1">
    <citation type="submission" date="2022-07" db="EMBL/GenBank/DDBJ databases">
        <title>Enhanced cultured diversity of the mouse gut microbiota enables custom-made synthetic communities.</title>
        <authorList>
            <person name="Afrizal A."/>
        </authorList>
    </citation>
    <scope>NUCLEOTIDE SEQUENCE</scope>
    <source>
        <strain evidence="8">DSM 28593</strain>
    </source>
</reference>
<evidence type="ECO:0000256" key="4">
    <source>
        <dbReference type="ARBA" id="ARBA00022989"/>
    </source>
</evidence>